<keyword evidence="5" id="KW-1185">Reference proteome</keyword>
<dbReference type="SMART" id="SM00355">
    <property type="entry name" value="ZnF_C2H2"/>
    <property type="match status" value="2"/>
</dbReference>
<dbReference type="Proteomes" id="UP000594260">
    <property type="component" value="Unplaced"/>
</dbReference>
<evidence type="ECO:0000259" key="3">
    <source>
        <dbReference type="PROSITE" id="PS50966"/>
    </source>
</evidence>
<dbReference type="AlphaFoldDB" id="A0A7M7JER7"/>
<dbReference type="InterPro" id="IPR007527">
    <property type="entry name" value="Znf_SWIM"/>
</dbReference>
<feature type="domain" description="SWIM-type" evidence="3">
    <location>
        <begin position="560"/>
        <end position="592"/>
    </location>
</feature>
<dbReference type="PANTHER" id="PTHR33936:SF24">
    <property type="entry name" value="C2H2-TYPE DOMAIN-CONTAINING PROTEIN"/>
    <property type="match status" value="1"/>
</dbReference>
<dbReference type="EnsemblMetazoa" id="XM_022795243">
    <property type="protein sequence ID" value="XP_022650978"/>
    <property type="gene ID" value="LOC111246040"/>
</dbReference>
<feature type="region of interest" description="Disordered" evidence="2">
    <location>
        <begin position="751"/>
        <end position="821"/>
    </location>
</feature>
<feature type="compositionally biased region" description="Polar residues" evidence="2">
    <location>
        <begin position="980"/>
        <end position="989"/>
    </location>
</feature>
<evidence type="ECO:0000313" key="5">
    <source>
        <dbReference type="Proteomes" id="UP000594260"/>
    </source>
</evidence>
<name>A0A7M7JER7_VARDE</name>
<accession>A0A7M7JER7</accession>
<sequence length="1002" mass="113165">MSSTSREGAVSGEPVVQPSVVYEIEQGPGSKPKNGRPPFPWWCDLFGPYEVIEKGSTTNRNGHETDVVAFADTIIRGIGAFTLVSVFDHGGGRFMSQCLWGARAAYIKQLPHPCPVRLEHHRDGTVITRQGIHNHGPEPEAPSPLSGRMPPLPEVVPTFEEVYATIQPFKKQFRREFKTYVTVLDEDTNQFVQMPITTENIRKVFDSHQQVMVDGKLRYCCPVDDCGSQMLGKWNLFSHMQLHHLPEGQRIVPKHVKTTSKISGLSIVCPICKENFKWRRKCLQHIIDHHHVPLSVSEHEFASADDFWKWKVRTETEEMSTFSRHKQSKLHEIEGIYQCFLGRRAAFERKCEGEAKPRKKARLLNHFCPAIMDVKLVDGRDNTRGGSGRIHVKFYRTHIGHTPSPLDVKMTEEDSQWLREQLEAGKDPQDIMAEVARNFDGRGPLRRLHVLDLGDIARTAFRYGLRNPEIRRAYEWWRTVDFSRDLNLARRRLVEVIRAKLNREEHPVVKKTEKHQWAESRIKQVLELNGVCHVREGDEVHVVYPRKSNHSSCEETCVSCDVCVHRYGCTCVSHVIDGQMCQHIHAVALRKGPPGVMFVSERPIDSEEKFNPEREIRALGRINYNQRVQDILLTLVPRMIQALQGDHFVDLERVAQLIENATEVLEATGPVPNIHVEENVPKPLPLDEFRGFVSKIRSAAEDHDGIADIAVEGDLINKEVQVNPADIEKEYADLEEEETYFERLMLSVNKRNKKTKRTPKAVFKAQRNTNKKRKPTKAQTKSPLKAPLNSITKRRPGRPKKTNLPAEQSSEKIVSAPNRRSNRISEKRALALKNAIPLSSKRRKTVDSSVANENLKDAVTLKQNGCRTINLADDTIEIKVETDTIEKTPQIVVLPYQDGVTPARPLAGKGRASKAGIDETQTVHEFVITPATKRSRTPGGSRNSAHVVEPSLVETVVVEVSPAEPGISTTSSEPAAVSKLPSSGKSQSTLAVQGCLHDHIYL</sequence>
<organism evidence="4 5">
    <name type="scientific">Varroa destructor</name>
    <name type="common">Honeybee mite</name>
    <dbReference type="NCBI Taxonomy" id="109461"/>
    <lineage>
        <taxon>Eukaryota</taxon>
        <taxon>Metazoa</taxon>
        <taxon>Ecdysozoa</taxon>
        <taxon>Arthropoda</taxon>
        <taxon>Chelicerata</taxon>
        <taxon>Arachnida</taxon>
        <taxon>Acari</taxon>
        <taxon>Parasitiformes</taxon>
        <taxon>Mesostigmata</taxon>
        <taxon>Gamasina</taxon>
        <taxon>Dermanyssoidea</taxon>
        <taxon>Varroidae</taxon>
        <taxon>Varroa</taxon>
    </lineage>
</organism>
<feature type="compositionally biased region" description="Basic residues" evidence="2">
    <location>
        <begin position="792"/>
        <end position="801"/>
    </location>
</feature>
<dbReference type="GeneID" id="111246040"/>
<dbReference type="RefSeq" id="XP_022650978.1">
    <property type="nucleotide sequence ID" value="XM_022795243.1"/>
</dbReference>
<keyword evidence="1" id="KW-0862">Zinc</keyword>
<evidence type="ECO:0000256" key="1">
    <source>
        <dbReference type="PROSITE-ProRule" id="PRU00325"/>
    </source>
</evidence>
<dbReference type="InterPro" id="IPR052797">
    <property type="entry name" value="RegFact_GeneExpr_CellDeath"/>
</dbReference>
<protein>
    <recommendedName>
        <fullName evidence="3">SWIM-type domain-containing protein</fullName>
    </recommendedName>
</protein>
<dbReference type="InParanoid" id="A0A7M7JER7"/>
<keyword evidence="1" id="KW-0479">Metal-binding</keyword>
<dbReference type="KEGG" id="vde:111246040"/>
<dbReference type="RefSeq" id="XP_022650979.1">
    <property type="nucleotide sequence ID" value="XM_022795244.1"/>
</dbReference>
<dbReference type="PANTHER" id="PTHR33936">
    <property type="entry name" value="PROTEIN CBG17840"/>
    <property type="match status" value="1"/>
</dbReference>
<reference evidence="4" key="1">
    <citation type="submission" date="2021-01" db="UniProtKB">
        <authorList>
            <consortium name="EnsemblMetazoa"/>
        </authorList>
    </citation>
    <scope>IDENTIFICATION</scope>
</reference>
<dbReference type="PROSITE" id="PS50966">
    <property type="entry name" value="ZF_SWIM"/>
    <property type="match status" value="1"/>
</dbReference>
<dbReference type="InterPro" id="IPR013087">
    <property type="entry name" value="Znf_C2H2_type"/>
</dbReference>
<dbReference type="OrthoDB" id="6773606at2759"/>
<dbReference type="GO" id="GO:0008270">
    <property type="term" value="F:zinc ion binding"/>
    <property type="evidence" value="ECO:0007669"/>
    <property type="project" value="UniProtKB-KW"/>
</dbReference>
<proteinExistence type="predicted"/>
<feature type="region of interest" description="Disordered" evidence="2">
    <location>
        <begin position="964"/>
        <end position="989"/>
    </location>
</feature>
<evidence type="ECO:0000313" key="4">
    <source>
        <dbReference type="EnsemblMetazoa" id="XP_022650978"/>
    </source>
</evidence>
<keyword evidence="1" id="KW-0863">Zinc-finger</keyword>
<evidence type="ECO:0000256" key="2">
    <source>
        <dbReference type="SAM" id="MobiDB-lite"/>
    </source>
</evidence>
<dbReference type="EnsemblMetazoa" id="XM_022795244">
    <property type="protein sequence ID" value="XP_022650979"/>
    <property type="gene ID" value="LOC111246040"/>
</dbReference>